<dbReference type="EMBL" id="AP008957">
    <property type="protein sequence ID" value="BAH35741.1"/>
    <property type="molecule type" value="Genomic_DNA"/>
</dbReference>
<feature type="domain" description="DUF1214" evidence="2">
    <location>
        <begin position="353"/>
        <end position="457"/>
    </location>
</feature>
<reference evidence="5" key="1">
    <citation type="submission" date="2005-03" db="EMBL/GenBank/DDBJ databases">
        <title>Comparison of the complete genome sequences of Rhodococcus erythropolis PR4 and Rhodococcus opacus B4.</title>
        <authorList>
            <person name="Takarada H."/>
            <person name="Sekine M."/>
            <person name="Hosoyama A."/>
            <person name="Yamada R."/>
            <person name="Fujisawa T."/>
            <person name="Omata S."/>
            <person name="Shimizu A."/>
            <person name="Tsukatani N."/>
            <person name="Tanikawa S."/>
            <person name="Fujita N."/>
            <person name="Harayama S."/>
        </authorList>
    </citation>
    <scope>NUCLEOTIDE SEQUENCE [LARGE SCALE GENOMIC DNA]</scope>
    <source>
        <strain evidence="5">PR4 / NBRC 100887</strain>
    </source>
</reference>
<dbReference type="Pfam" id="PF06742">
    <property type="entry name" value="DUF1214"/>
    <property type="match status" value="1"/>
</dbReference>
<dbReference type="AlphaFoldDB" id="C0ZQH3"/>
<dbReference type="PANTHER" id="PTHR36509">
    <property type="entry name" value="BLL3101 PROTEIN"/>
    <property type="match status" value="1"/>
</dbReference>
<dbReference type="InterPro" id="IPR010621">
    <property type="entry name" value="DUF1214"/>
</dbReference>
<evidence type="ECO:0000259" key="3">
    <source>
        <dbReference type="Pfam" id="PF06863"/>
    </source>
</evidence>
<dbReference type="Gene3D" id="1.10.3360.10">
    <property type="entry name" value="VPA0735-like domain"/>
    <property type="match status" value="1"/>
</dbReference>
<dbReference type="Gene3D" id="2.60.120.600">
    <property type="entry name" value="Domain of unknown function DUF1214, C-terminal domain"/>
    <property type="match status" value="1"/>
</dbReference>
<evidence type="ECO:0000259" key="2">
    <source>
        <dbReference type="Pfam" id="PF06742"/>
    </source>
</evidence>
<dbReference type="InterPro" id="IPR010679">
    <property type="entry name" value="DUF1254"/>
</dbReference>
<dbReference type="InterPro" id="IPR037049">
    <property type="entry name" value="DUF1214_C_sf"/>
</dbReference>
<sequence>MDDVSAREHGWIGTETVSTPFGEFDFRNGYPTRESAHALHERLRYNRAVEVYLTQVPTVAMIEQRNGFDRFGAASANEVIVWENLMDPATLLLTANTETVYAMGFLYLAADGPTVVEAPPRVLGLAMDIRQRFLVDIGPLGPDKGAGGKYLFLPPGFDGDVPDGYFVVRSPSYSVSWGARGFLVDGSPAPAVELIKQFKVYSLGEETSTPPMEFLNGSGQPIDTIHTDTADFYTQLDRIVQEEPADLFSGTERFYLRAIGIEKGQSFTPSSHWVEQLESAAHAGAAFARGIAFASEDSDTYFYQGRQWQGVGNVPYTFVDHAGVTMIDRLVFTYYIGLGNSPAMMAKNVGVGSQYLWSYRDQEGDFLDGDQTYRLRIPADVPINNFWSVVAYDSLSRSELQNGDPFPSTSQYSGPEQNDDGTVDVYFGPTPDTALQKNWIRTVPGHGWFPIVRFYGPLDAYYDKTWVLNDIEKLAPQP</sequence>
<feature type="compositionally biased region" description="Polar residues" evidence="1">
    <location>
        <begin position="401"/>
        <end position="416"/>
    </location>
</feature>
<dbReference type="PATRIC" id="fig|234621.6.peg.5592"/>
<dbReference type="PANTHER" id="PTHR36509:SF3">
    <property type="entry name" value="SIGNAL PEPTIDE PROTEIN"/>
    <property type="match status" value="1"/>
</dbReference>
<evidence type="ECO:0008006" key="6">
    <source>
        <dbReference type="Google" id="ProtNLM"/>
    </source>
</evidence>
<feature type="region of interest" description="Disordered" evidence="1">
    <location>
        <begin position="401"/>
        <end position="423"/>
    </location>
</feature>
<dbReference type="InterPro" id="IPR037050">
    <property type="entry name" value="DUF1254_sf"/>
</dbReference>
<organism evidence="4 5">
    <name type="scientific">Rhodococcus erythropolis (strain PR4 / NBRC 100887)</name>
    <dbReference type="NCBI Taxonomy" id="234621"/>
    <lineage>
        <taxon>Bacteria</taxon>
        <taxon>Bacillati</taxon>
        <taxon>Actinomycetota</taxon>
        <taxon>Actinomycetes</taxon>
        <taxon>Mycobacteriales</taxon>
        <taxon>Nocardiaceae</taxon>
        <taxon>Rhodococcus</taxon>
        <taxon>Rhodococcus erythropolis group</taxon>
    </lineage>
</organism>
<protein>
    <recommendedName>
        <fullName evidence="6">DUF1254 domain-containing protein</fullName>
    </recommendedName>
</protein>
<proteinExistence type="predicted"/>
<evidence type="ECO:0000313" key="5">
    <source>
        <dbReference type="Proteomes" id="UP000002204"/>
    </source>
</evidence>
<reference evidence="4 5" key="2">
    <citation type="journal article" date="2006" name="Environ. Microbiol.">
        <title>Sequence analysis of three plasmids harboured in Rhodococcus erythropolis strain PR4.</title>
        <authorList>
            <person name="Sekine M."/>
            <person name="Tanikawa S."/>
            <person name="Omata S."/>
            <person name="Saito M."/>
            <person name="Fujisawa T."/>
            <person name="Tsukatani N."/>
            <person name="Tajima T."/>
            <person name="Sekigawa T."/>
            <person name="Kosugi H."/>
            <person name="Matsuo Y."/>
            <person name="Nishiko R."/>
            <person name="Imamura K."/>
            <person name="Ito M."/>
            <person name="Narita H."/>
            <person name="Tago S."/>
            <person name="Fujita N."/>
            <person name="Harayama S."/>
        </authorList>
    </citation>
    <scope>NUCLEOTIDE SEQUENCE [LARGE SCALE GENOMIC DNA]</scope>
    <source>
        <strain evidence="5">PR4 / NBRC 100887</strain>
    </source>
</reference>
<feature type="domain" description="DUF1254" evidence="3">
    <location>
        <begin position="77"/>
        <end position="201"/>
    </location>
</feature>
<evidence type="ECO:0000313" key="4">
    <source>
        <dbReference type="EMBL" id="BAH35741.1"/>
    </source>
</evidence>
<dbReference type="Gene3D" id="2.60.40.1610">
    <property type="entry name" value="Domain of unknown function DUF1254"/>
    <property type="match status" value="1"/>
</dbReference>
<dbReference type="SUPFAM" id="SSF160935">
    <property type="entry name" value="VPA0735-like"/>
    <property type="match status" value="1"/>
</dbReference>
<dbReference type="eggNOG" id="COG5361">
    <property type="taxonomic scope" value="Bacteria"/>
</dbReference>
<dbReference type="KEGG" id="rer:RER_50330"/>
<name>C0ZQH3_RHOE4</name>
<dbReference type="Proteomes" id="UP000002204">
    <property type="component" value="Chromosome"/>
</dbReference>
<gene>
    <name evidence="4" type="ordered locus">RER_50330</name>
</gene>
<dbReference type="Pfam" id="PF06863">
    <property type="entry name" value="DUF1254"/>
    <property type="match status" value="1"/>
</dbReference>
<accession>C0ZQH3</accession>
<dbReference type="HOGENOM" id="CLU_027269_2_0_11"/>
<dbReference type="RefSeq" id="WP_020909102.1">
    <property type="nucleotide sequence ID" value="NC_012490.1"/>
</dbReference>
<evidence type="ECO:0000256" key="1">
    <source>
        <dbReference type="SAM" id="MobiDB-lite"/>
    </source>
</evidence>